<evidence type="ECO:0000313" key="2">
    <source>
        <dbReference type="Proteomes" id="UP000324222"/>
    </source>
</evidence>
<comment type="caution">
    <text evidence="1">The sequence shown here is derived from an EMBL/GenBank/DDBJ whole genome shotgun (WGS) entry which is preliminary data.</text>
</comment>
<accession>A0A5B7IVG5</accession>
<keyword evidence="2" id="KW-1185">Reference proteome</keyword>
<dbReference type="AlphaFoldDB" id="A0A5B7IVG5"/>
<reference evidence="1 2" key="1">
    <citation type="submission" date="2019-05" db="EMBL/GenBank/DDBJ databases">
        <title>Another draft genome of Portunus trituberculatus and its Hox gene families provides insights of decapod evolution.</title>
        <authorList>
            <person name="Jeong J.-H."/>
            <person name="Song I."/>
            <person name="Kim S."/>
            <person name="Choi T."/>
            <person name="Kim D."/>
            <person name="Ryu S."/>
            <person name="Kim W."/>
        </authorList>
    </citation>
    <scope>NUCLEOTIDE SEQUENCE [LARGE SCALE GENOMIC DNA]</scope>
    <source>
        <tissue evidence="1">Muscle</tissue>
    </source>
</reference>
<organism evidence="1 2">
    <name type="scientific">Portunus trituberculatus</name>
    <name type="common">Swimming crab</name>
    <name type="synonym">Neptunus trituberculatus</name>
    <dbReference type="NCBI Taxonomy" id="210409"/>
    <lineage>
        <taxon>Eukaryota</taxon>
        <taxon>Metazoa</taxon>
        <taxon>Ecdysozoa</taxon>
        <taxon>Arthropoda</taxon>
        <taxon>Crustacea</taxon>
        <taxon>Multicrustacea</taxon>
        <taxon>Malacostraca</taxon>
        <taxon>Eumalacostraca</taxon>
        <taxon>Eucarida</taxon>
        <taxon>Decapoda</taxon>
        <taxon>Pleocyemata</taxon>
        <taxon>Brachyura</taxon>
        <taxon>Eubrachyura</taxon>
        <taxon>Portunoidea</taxon>
        <taxon>Portunidae</taxon>
        <taxon>Portuninae</taxon>
        <taxon>Portunus</taxon>
    </lineage>
</organism>
<sequence>MMNRQRELSGDQQGSKIHLSQVLKSLPLRSFLNYDQLYTREEGVSGGGGGRNTLLIYMEI</sequence>
<gene>
    <name evidence="1" type="ORF">E2C01_078933</name>
</gene>
<evidence type="ECO:0000313" key="1">
    <source>
        <dbReference type="EMBL" id="MPC84204.1"/>
    </source>
</evidence>
<dbReference type="Proteomes" id="UP000324222">
    <property type="component" value="Unassembled WGS sequence"/>
</dbReference>
<proteinExistence type="predicted"/>
<name>A0A5B7IVG5_PORTR</name>
<protein>
    <submittedName>
        <fullName evidence="1">Uncharacterized protein</fullName>
    </submittedName>
</protein>
<dbReference type="EMBL" id="VSRR010064764">
    <property type="protein sequence ID" value="MPC84204.1"/>
    <property type="molecule type" value="Genomic_DNA"/>
</dbReference>